<organism evidence="1 2">
    <name type="scientific">Arctium lappa</name>
    <name type="common">Greater burdock</name>
    <name type="synonym">Lappa major</name>
    <dbReference type="NCBI Taxonomy" id="4217"/>
    <lineage>
        <taxon>Eukaryota</taxon>
        <taxon>Viridiplantae</taxon>
        <taxon>Streptophyta</taxon>
        <taxon>Embryophyta</taxon>
        <taxon>Tracheophyta</taxon>
        <taxon>Spermatophyta</taxon>
        <taxon>Magnoliopsida</taxon>
        <taxon>eudicotyledons</taxon>
        <taxon>Gunneridae</taxon>
        <taxon>Pentapetalae</taxon>
        <taxon>asterids</taxon>
        <taxon>campanulids</taxon>
        <taxon>Asterales</taxon>
        <taxon>Asteraceae</taxon>
        <taxon>Carduoideae</taxon>
        <taxon>Cardueae</taxon>
        <taxon>Arctiinae</taxon>
        <taxon>Arctium</taxon>
    </lineage>
</organism>
<accession>A0ACB9DJX4</accession>
<dbReference type="EMBL" id="CM042049">
    <property type="protein sequence ID" value="KAI3746658.1"/>
    <property type="molecule type" value="Genomic_DNA"/>
</dbReference>
<reference evidence="2" key="1">
    <citation type="journal article" date="2022" name="Mol. Ecol. Resour.">
        <title>The genomes of chicory, endive, great burdock and yacon provide insights into Asteraceae palaeo-polyploidization history and plant inulin production.</title>
        <authorList>
            <person name="Fan W."/>
            <person name="Wang S."/>
            <person name="Wang H."/>
            <person name="Wang A."/>
            <person name="Jiang F."/>
            <person name="Liu H."/>
            <person name="Zhao H."/>
            <person name="Xu D."/>
            <person name="Zhang Y."/>
        </authorList>
    </citation>
    <scope>NUCLEOTIDE SEQUENCE [LARGE SCALE GENOMIC DNA]</scope>
    <source>
        <strain evidence="2">cv. Niubang</strain>
    </source>
</reference>
<protein>
    <submittedName>
        <fullName evidence="1">Uncharacterized protein</fullName>
    </submittedName>
</protein>
<reference evidence="1 2" key="2">
    <citation type="journal article" date="2022" name="Mol. Ecol. Resour.">
        <title>The genomes of chicory, endive, great burdock and yacon provide insights into Asteraceae paleo-polyploidization history and plant inulin production.</title>
        <authorList>
            <person name="Fan W."/>
            <person name="Wang S."/>
            <person name="Wang H."/>
            <person name="Wang A."/>
            <person name="Jiang F."/>
            <person name="Liu H."/>
            <person name="Zhao H."/>
            <person name="Xu D."/>
            <person name="Zhang Y."/>
        </authorList>
    </citation>
    <scope>NUCLEOTIDE SEQUENCE [LARGE SCALE GENOMIC DNA]</scope>
    <source>
        <strain evidence="2">cv. Niubang</strain>
    </source>
</reference>
<evidence type="ECO:0000313" key="1">
    <source>
        <dbReference type="EMBL" id="KAI3746658.1"/>
    </source>
</evidence>
<name>A0ACB9DJX4_ARCLA</name>
<gene>
    <name evidence="1" type="ORF">L6452_09097</name>
</gene>
<sequence>MKLNPTKCSFGVSSKKFLGYMVTRRGIEDNHDQIKAIVEIKSPRNFKEVQRLTGRVAALNKFISRLSDKCHLFYNVLRKNKVSAVPVREDGKQQLPIYYSVLRKPELAGRLAKRSIYLNNYNIDFKPKTAIKSQILADFVADFIPQLEKEAQSEVCTGATNPGLYMSTAPNNNEAEYESLIVGMNMAHDLREKGLHVKSDSLLAVNQMNGEFAAKDSKMTAYLKVAKAKSAKFEPFSIKQIPRDLNTQADALANLGLALRNHRSMLILVDATNKMQSSMYRIVTHVSDTQTPRYPQSNGLVDSSNKKIINSIKKRLKAGKGRWVEELPSVLWPNCTTPSTSTGQTPFSLVYGCEAVLSIEVQLPVSRHTSVDHNIVDMSYDLDALEELRESELIRMASEKQTVERHFNKNVKTKVFQVGDHVLRRVFQNTQEPNAGKLSIKWDCPYRISQVVGKGAYRLQTLDDQEIPCSGNATHLKRIARYKTTSLSHDTRLQVFRTN</sequence>
<proteinExistence type="predicted"/>
<dbReference type="Proteomes" id="UP001055879">
    <property type="component" value="Linkage Group LG03"/>
</dbReference>
<evidence type="ECO:0000313" key="2">
    <source>
        <dbReference type="Proteomes" id="UP001055879"/>
    </source>
</evidence>
<comment type="caution">
    <text evidence="1">The sequence shown here is derived from an EMBL/GenBank/DDBJ whole genome shotgun (WGS) entry which is preliminary data.</text>
</comment>
<keyword evidence="2" id="KW-1185">Reference proteome</keyword>